<feature type="domain" description="Glycosyltransferase 61 catalytic" evidence="1">
    <location>
        <begin position="69"/>
        <end position="230"/>
    </location>
</feature>
<sequence length="295" mass="32578">MAKSFSILPNARVMPLQGTIDAFVSGVFHNGVCLPESLIEGRSSPAALVEPVQKLSGTYIFGGYLFGHFGHCIVESLAYLHIIRQCGDFPILFMSPRTGNFALNKRILRFLNVFNEIILIKEPTQVEKLVIGPAGSQIKPPLFSDAQIAALGTFPASREEPSGEKIWLSRSEFRYGGLENEAAIEKTLQEWGWKIMHPECLPLPEQVRRISTASCVAGLDGSAFYGALLADTVHGRFFVFSRRNHMPPILELALSKKTGTLRTFTPAVTHVSGVWPDIVYRLDDPEQILGVLRGI</sequence>
<evidence type="ECO:0000259" key="1">
    <source>
        <dbReference type="Pfam" id="PF04577"/>
    </source>
</evidence>
<protein>
    <recommendedName>
        <fullName evidence="1">Glycosyltransferase 61 catalytic domain-containing protein</fullName>
    </recommendedName>
</protein>
<dbReference type="InterPro" id="IPR049625">
    <property type="entry name" value="Glyco_transf_61_cat"/>
</dbReference>
<dbReference type="GO" id="GO:0016757">
    <property type="term" value="F:glycosyltransferase activity"/>
    <property type="evidence" value="ECO:0007669"/>
    <property type="project" value="InterPro"/>
</dbReference>
<organism evidence="2">
    <name type="scientific">uncultured delta proteobacterium</name>
    <dbReference type="NCBI Taxonomy" id="34034"/>
    <lineage>
        <taxon>Bacteria</taxon>
        <taxon>Deltaproteobacteria</taxon>
        <taxon>environmental samples</taxon>
    </lineage>
</organism>
<dbReference type="EMBL" id="FLUQ01000001">
    <property type="protein sequence ID" value="SBV96019.1"/>
    <property type="molecule type" value="Genomic_DNA"/>
</dbReference>
<dbReference type="Pfam" id="PF04577">
    <property type="entry name" value="Glyco_transf_61"/>
    <property type="match status" value="1"/>
</dbReference>
<gene>
    <name evidence="2" type="ORF">KL86DPRO_10972</name>
</gene>
<accession>A0A212J9E0</accession>
<dbReference type="AlphaFoldDB" id="A0A212J9E0"/>
<evidence type="ECO:0000313" key="2">
    <source>
        <dbReference type="EMBL" id="SBV96019.1"/>
    </source>
</evidence>
<proteinExistence type="predicted"/>
<name>A0A212J9E0_9DELT</name>
<reference evidence="2" key="1">
    <citation type="submission" date="2016-04" db="EMBL/GenBank/DDBJ databases">
        <authorList>
            <person name="Evans L.H."/>
            <person name="Alamgir A."/>
            <person name="Owens N."/>
            <person name="Weber N.D."/>
            <person name="Virtaneva K."/>
            <person name="Barbian K."/>
            <person name="Babar A."/>
            <person name="Rosenke K."/>
        </authorList>
    </citation>
    <scope>NUCLEOTIDE SEQUENCE</scope>
    <source>
        <strain evidence="2">86</strain>
    </source>
</reference>